<keyword evidence="9" id="KW-0206">Cytoskeleton</keyword>
<dbReference type="InterPro" id="IPR019821">
    <property type="entry name" value="Kinesin_motor_CS"/>
</dbReference>
<dbReference type="Gene3D" id="6.10.250.2520">
    <property type="match status" value="1"/>
</dbReference>
<evidence type="ECO:0000256" key="2">
    <source>
        <dbReference type="ARBA" id="ARBA00020751"/>
    </source>
</evidence>
<dbReference type="Proteomes" id="UP000276133">
    <property type="component" value="Unassembled WGS sequence"/>
</dbReference>
<dbReference type="InterPro" id="IPR022140">
    <property type="entry name" value="Kinesin-like_KIF1-typ"/>
</dbReference>
<comment type="similarity">
    <text evidence="10">Belongs to the TRAFAC class myosin-kinesin ATPase superfamily. Kinesin family.</text>
</comment>
<gene>
    <name evidence="13" type="ORF">BpHYR1_011854</name>
</gene>
<dbReference type="Pfam" id="PF12473">
    <property type="entry name" value="DUF3694"/>
    <property type="match status" value="1"/>
</dbReference>
<dbReference type="EMBL" id="REGN01003223">
    <property type="protein sequence ID" value="RNA23753.1"/>
    <property type="molecule type" value="Genomic_DNA"/>
</dbReference>
<accession>A0A3M7RJK1</accession>
<dbReference type="SUPFAM" id="SSF52540">
    <property type="entry name" value="P-loop containing nucleoside triphosphate hydrolases"/>
    <property type="match status" value="1"/>
</dbReference>
<feature type="compositionally biased region" description="Low complexity" evidence="11">
    <location>
        <begin position="926"/>
        <end position="938"/>
    </location>
</feature>
<dbReference type="GO" id="GO:0008017">
    <property type="term" value="F:microtubule binding"/>
    <property type="evidence" value="ECO:0007669"/>
    <property type="project" value="InterPro"/>
</dbReference>
<dbReference type="InterPro" id="IPR008984">
    <property type="entry name" value="SMAD_FHA_dom_sf"/>
</dbReference>
<keyword evidence="14" id="KW-1185">Reference proteome</keyword>
<evidence type="ECO:0000259" key="12">
    <source>
        <dbReference type="PROSITE" id="PS50067"/>
    </source>
</evidence>
<evidence type="ECO:0000313" key="14">
    <source>
        <dbReference type="Proteomes" id="UP000276133"/>
    </source>
</evidence>
<dbReference type="CDD" id="cd22705">
    <property type="entry name" value="FHA_KIF1"/>
    <property type="match status" value="1"/>
</dbReference>
<evidence type="ECO:0000256" key="1">
    <source>
        <dbReference type="ARBA" id="ARBA00004245"/>
    </source>
</evidence>
<dbReference type="Gene3D" id="2.60.200.20">
    <property type="match status" value="1"/>
</dbReference>
<dbReference type="GO" id="GO:0005874">
    <property type="term" value="C:microtubule"/>
    <property type="evidence" value="ECO:0007669"/>
    <property type="project" value="UniProtKB-KW"/>
</dbReference>
<dbReference type="SMART" id="SM00129">
    <property type="entry name" value="KISc"/>
    <property type="match status" value="1"/>
</dbReference>
<dbReference type="InterPro" id="IPR000253">
    <property type="entry name" value="FHA_dom"/>
</dbReference>
<evidence type="ECO:0000256" key="10">
    <source>
        <dbReference type="PROSITE-ProRule" id="PRU00283"/>
    </source>
</evidence>
<sequence length="1699" mass="193596">NKKKYIQQSRLEQKKMSSVKVAVRVRPFNQREVQRQTRCIIRMEGPTTFISNPRAQPGEEALKSFNYDHSYWSHTNKADPAFVSQRQVYEDLGIEMLDHAVEGYNVCIFAYGQTGAGKSYTMMGRLEPDQKGIIPQMCEDLFGRIDALRTSQSLQATVEVSYMEIYCERVRDLLNPKNKNNNLRVREHPIMGPYVEDLSKLVVKEYMDIDRLIDEGNKARTVAATNMNETSSRSHAVFTLIFTQKRHDAQTDLNTERVSKISLVDLAGSERANSTGAQGTRLKEGANINKSLTTLGKVISALAESGLAPSVLSSYSLKKGAGVAVKKKAEFIPYRDSVLTWLLKENLGGNSKTAMLAAISPADINYDETLSTLRYADRAKQIVCKAVVNEDSNGKLIRELKEEIFRLREILKREGFDEVPDDGLSKSSSCYNLAGSTMNLNFVQSRKESVSEESEDALERLKENQKIMGQLTETYEMKLKRTEHIMAEREAALMELGIMTKNDGNALGIFSPKKTPHLVNLNEDPFMSECLLYYIKEGVTKLGRPDAHTPQDILLIGTHILSEHCLLENKGNEVVELKPLNDALCYVNGKKIEEIIGLKSGDRVIFGKSHVFRFNNPEQARKEKKISSPSSQMTDSSTVDWVSAIQELKEKQGIDIKQEMERLLALDQQYKKEVETNKMYKEQIIEYTSKISDLEKKVDIMTKSMMSSSCIASLPGGGMNSTLNGSLDNESNISGEDEYNQILSEREYQLALWAAKRWRYHQMTSIRDYSIQLQPAWKIKDELWGKAALLKEANAISVELKKKVQFQFVLLSDTLYSPLTSELKNTMSHQDQVRKNDFYPTKDLIDNSIDTNKKLRTIVAIEVQDFKNGAIHYWSMEKFRLRLELMRKLYNVDLPVPSNYQSNTYQTHIIYAPDSIDTDSQTSEPELQNEPNNTLTNNPTSAFFKNLQFSLSSVSRSTVKAYNYLLVNSMRESPASSKSGSSLSLNSLSNIQNTKMFSPSSFSHREPNQMGQCGLSNILHSSQIERHRLELMRTMYFNSADTSPTSPDPQNMETMIGGDPFYDRFPWFRLIGRSFVYLSSLLYNIPLIHKVAIVNEKGVVKGWLSVALQAILTEDDQSVCDEVKCAPLRQSGWAKLAFDDDTYFEHKLAEYDKNLCSANTSFYQAQSVTLDNFKNLDLQPKHVFSAESSSSSASLFIREAVPMTRDDLNKRLERIDLAKLESHLKIGSQFKFRIIIVDIAGISSEYSDIFCQFNFLHRNNEAFSTEPIENNSKAPPLGFFHIQNFSVTVTRSFIDYISNQPILFEILGHYHHHPLHGQALSFDYLNKKQKTPLNWKNLSTSHVRSEHDLLVWYEICELEASGEYISVAVDHSEDMPCTGKFLLHQGVQRRIAITICHESGSDLIWKDVKEVFIGRVRGSRGHQNYHDQNVLSLNVVSAHYIQKPDDERTFYRFEVAWDSSLHNSHFLNRVTPPKDWIYLTITCYLEIDNFIQPACITKDLSLVFYSRDARVNLRSLKSLLIGGMYKSSDGNKVSGVYRLTVKQAADSASPGAHRRLGRVLETASHYVRGEEMLQGWRPRSDSLIFEHQWELEKLTRLQQVEKTRHFLLLKGTLDSMKSEENEDNENLKPERFKSNRTIIYDEYQTCSYTDNQKQLLLNCIKLINKGRYNASKDDKLSPSSSNELQTPSSISSNVPNINI</sequence>
<evidence type="ECO:0000256" key="11">
    <source>
        <dbReference type="SAM" id="MobiDB-lite"/>
    </source>
</evidence>
<dbReference type="PANTHER" id="PTHR47117">
    <property type="entry name" value="STAR-RELATED LIPID TRANSFER PROTEIN 9"/>
    <property type="match status" value="1"/>
</dbReference>
<evidence type="ECO:0000256" key="5">
    <source>
        <dbReference type="ARBA" id="ARBA00022741"/>
    </source>
</evidence>
<dbReference type="SUPFAM" id="SSF49879">
    <property type="entry name" value="SMAD/FHA domain"/>
    <property type="match status" value="1"/>
</dbReference>
<dbReference type="PROSITE" id="PS00411">
    <property type="entry name" value="KINESIN_MOTOR_1"/>
    <property type="match status" value="1"/>
</dbReference>
<feature type="compositionally biased region" description="Low complexity" evidence="11">
    <location>
        <begin position="1687"/>
        <end position="1699"/>
    </location>
</feature>
<feature type="binding site" evidence="10">
    <location>
        <begin position="112"/>
        <end position="119"/>
    </location>
    <ligand>
        <name>ATP</name>
        <dbReference type="ChEBI" id="CHEBI:30616"/>
    </ligand>
</feature>
<dbReference type="InterPro" id="IPR001752">
    <property type="entry name" value="Kinesin_motor_dom"/>
</dbReference>
<organism evidence="13 14">
    <name type="scientific">Brachionus plicatilis</name>
    <name type="common">Marine rotifer</name>
    <name type="synonym">Brachionus muelleri</name>
    <dbReference type="NCBI Taxonomy" id="10195"/>
    <lineage>
        <taxon>Eukaryota</taxon>
        <taxon>Metazoa</taxon>
        <taxon>Spiralia</taxon>
        <taxon>Gnathifera</taxon>
        <taxon>Rotifera</taxon>
        <taxon>Eurotatoria</taxon>
        <taxon>Monogononta</taxon>
        <taxon>Pseudotrocha</taxon>
        <taxon>Ploima</taxon>
        <taxon>Brachionidae</taxon>
        <taxon>Brachionus</taxon>
    </lineage>
</organism>
<evidence type="ECO:0000256" key="3">
    <source>
        <dbReference type="ARBA" id="ARBA00022490"/>
    </source>
</evidence>
<dbReference type="FunFam" id="2.60.200.20:FF:000001">
    <property type="entry name" value="Kinesin family member 1B"/>
    <property type="match status" value="1"/>
</dbReference>
<dbReference type="Pfam" id="PF00225">
    <property type="entry name" value="Kinesin"/>
    <property type="match status" value="1"/>
</dbReference>
<dbReference type="GO" id="GO:0005524">
    <property type="term" value="F:ATP binding"/>
    <property type="evidence" value="ECO:0007669"/>
    <property type="project" value="UniProtKB-UniRule"/>
</dbReference>
<proteinExistence type="inferred from homology"/>
<dbReference type="FunFam" id="3.40.850.10:FF:000004">
    <property type="entry name" value="Kinesin-like protein isoform 2"/>
    <property type="match status" value="1"/>
</dbReference>
<reference evidence="13 14" key="1">
    <citation type="journal article" date="2018" name="Sci. Rep.">
        <title>Genomic signatures of local adaptation to the degree of environmental predictability in rotifers.</title>
        <authorList>
            <person name="Franch-Gras L."/>
            <person name="Hahn C."/>
            <person name="Garcia-Roger E.M."/>
            <person name="Carmona M.J."/>
            <person name="Serra M."/>
            <person name="Gomez A."/>
        </authorList>
    </citation>
    <scope>NUCLEOTIDE SEQUENCE [LARGE SCALE GENOMIC DNA]</scope>
    <source>
        <strain evidence="13">HYR1</strain>
    </source>
</reference>
<dbReference type="Pfam" id="PF12423">
    <property type="entry name" value="KIF1B"/>
    <property type="match status" value="1"/>
</dbReference>
<dbReference type="InterPro" id="IPR036961">
    <property type="entry name" value="Kinesin_motor_dom_sf"/>
</dbReference>
<dbReference type="Pfam" id="PF00498">
    <property type="entry name" value="FHA"/>
    <property type="match status" value="1"/>
</dbReference>
<dbReference type="PANTHER" id="PTHR47117:SF10">
    <property type="entry name" value="KINESIN-LIKE PROTEIN KIF1B"/>
    <property type="match status" value="1"/>
</dbReference>
<dbReference type="SMART" id="SM00240">
    <property type="entry name" value="FHA"/>
    <property type="match status" value="1"/>
</dbReference>
<dbReference type="STRING" id="10195.A0A3M7RJK1"/>
<keyword evidence="4" id="KW-0493">Microtubule</keyword>
<feature type="non-terminal residue" evidence="13">
    <location>
        <position position="1"/>
    </location>
</feature>
<dbReference type="PROSITE" id="PS50067">
    <property type="entry name" value="KINESIN_MOTOR_2"/>
    <property type="match status" value="1"/>
</dbReference>
<comment type="caution">
    <text evidence="13">The sequence shown here is derived from an EMBL/GenBank/DDBJ whole genome shotgun (WGS) entry which is preliminary data.</text>
</comment>
<feature type="domain" description="Kinesin motor" evidence="12">
    <location>
        <begin position="18"/>
        <end position="382"/>
    </location>
</feature>
<dbReference type="Gene3D" id="3.40.850.10">
    <property type="entry name" value="Kinesin motor domain"/>
    <property type="match status" value="1"/>
</dbReference>
<feature type="region of interest" description="Disordered" evidence="11">
    <location>
        <begin position="916"/>
        <end position="938"/>
    </location>
</feature>
<keyword evidence="7" id="KW-0175">Coiled coil</keyword>
<dbReference type="GO" id="GO:0003777">
    <property type="term" value="F:microtubule motor activity"/>
    <property type="evidence" value="ECO:0007669"/>
    <property type="project" value="InterPro"/>
</dbReference>
<protein>
    <recommendedName>
        <fullName evidence="2">Kinesin-like protein unc-104</fullName>
    </recommendedName>
</protein>
<dbReference type="PRINTS" id="PR00380">
    <property type="entry name" value="KINESINHEAVY"/>
</dbReference>
<keyword evidence="5 10" id="KW-0547">Nucleotide-binding</keyword>
<dbReference type="InterPro" id="IPR027417">
    <property type="entry name" value="P-loop_NTPase"/>
</dbReference>
<evidence type="ECO:0000256" key="4">
    <source>
        <dbReference type="ARBA" id="ARBA00022701"/>
    </source>
</evidence>
<evidence type="ECO:0000256" key="9">
    <source>
        <dbReference type="ARBA" id="ARBA00023212"/>
    </source>
</evidence>
<dbReference type="OrthoDB" id="3176171at2759"/>
<dbReference type="GO" id="GO:0007018">
    <property type="term" value="P:microtubule-based movement"/>
    <property type="evidence" value="ECO:0007669"/>
    <property type="project" value="InterPro"/>
</dbReference>
<evidence type="ECO:0000256" key="8">
    <source>
        <dbReference type="ARBA" id="ARBA00023175"/>
    </source>
</evidence>
<keyword evidence="3" id="KW-0963">Cytoplasm</keyword>
<feature type="compositionally biased region" description="Polar residues" evidence="11">
    <location>
        <begin position="1677"/>
        <end position="1686"/>
    </location>
</feature>
<evidence type="ECO:0000256" key="6">
    <source>
        <dbReference type="ARBA" id="ARBA00022840"/>
    </source>
</evidence>
<keyword evidence="6 10" id="KW-0067">ATP-binding</keyword>
<keyword evidence="8 10" id="KW-0505">Motor protein</keyword>
<name>A0A3M7RJK1_BRAPC</name>
<evidence type="ECO:0000256" key="7">
    <source>
        <dbReference type="ARBA" id="ARBA00023054"/>
    </source>
</evidence>
<comment type="subcellular location">
    <subcellularLocation>
        <location evidence="1">Cytoplasm</location>
        <location evidence="1">Cytoskeleton</location>
    </subcellularLocation>
</comment>
<dbReference type="InterPro" id="IPR022164">
    <property type="entry name" value="Kinesin-like"/>
</dbReference>
<dbReference type="Pfam" id="PF16183">
    <property type="entry name" value="Kinesin_assoc"/>
    <property type="match status" value="1"/>
</dbReference>
<evidence type="ECO:0000313" key="13">
    <source>
        <dbReference type="EMBL" id="RNA23753.1"/>
    </source>
</evidence>
<dbReference type="CDD" id="cd01365">
    <property type="entry name" value="KISc_KIF1A_KIF1B"/>
    <property type="match status" value="1"/>
</dbReference>
<feature type="region of interest" description="Disordered" evidence="11">
    <location>
        <begin position="1671"/>
        <end position="1699"/>
    </location>
</feature>
<dbReference type="InterPro" id="IPR032405">
    <property type="entry name" value="Kinesin_assoc"/>
</dbReference>